<evidence type="ECO:0000256" key="2">
    <source>
        <dbReference type="ARBA" id="ARBA00022679"/>
    </source>
</evidence>
<dbReference type="AlphaFoldDB" id="A0AAV9CQ48"/>
<keyword evidence="1 4" id="KW-0489">Methyltransferase</keyword>
<dbReference type="GO" id="GO:0032259">
    <property type="term" value="P:methylation"/>
    <property type="evidence" value="ECO:0007669"/>
    <property type="project" value="UniProtKB-KW"/>
</dbReference>
<evidence type="ECO:0000313" key="4">
    <source>
        <dbReference type="EMBL" id="KAK1290966.1"/>
    </source>
</evidence>
<keyword evidence="5" id="KW-1185">Reference proteome</keyword>
<dbReference type="EMBL" id="JAUJYO010000018">
    <property type="protein sequence ID" value="KAK1290966.1"/>
    <property type="molecule type" value="Genomic_DNA"/>
</dbReference>
<dbReference type="Proteomes" id="UP001180020">
    <property type="component" value="Unassembled WGS sequence"/>
</dbReference>
<reference evidence="4" key="1">
    <citation type="journal article" date="2023" name="Nat. Commun.">
        <title>Diploid and tetraploid genomes of Acorus and the evolution of monocots.</title>
        <authorList>
            <person name="Ma L."/>
            <person name="Liu K.W."/>
            <person name="Li Z."/>
            <person name="Hsiao Y.Y."/>
            <person name="Qi Y."/>
            <person name="Fu T."/>
            <person name="Tang G.D."/>
            <person name="Zhang D."/>
            <person name="Sun W.H."/>
            <person name="Liu D.K."/>
            <person name="Li Y."/>
            <person name="Chen G.Z."/>
            <person name="Liu X.D."/>
            <person name="Liao X.Y."/>
            <person name="Jiang Y.T."/>
            <person name="Yu X."/>
            <person name="Hao Y."/>
            <person name="Huang J."/>
            <person name="Zhao X.W."/>
            <person name="Ke S."/>
            <person name="Chen Y.Y."/>
            <person name="Wu W.L."/>
            <person name="Hsu J.L."/>
            <person name="Lin Y.F."/>
            <person name="Huang M.D."/>
            <person name="Li C.Y."/>
            <person name="Huang L."/>
            <person name="Wang Z.W."/>
            <person name="Zhao X."/>
            <person name="Zhong W.Y."/>
            <person name="Peng D.H."/>
            <person name="Ahmad S."/>
            <person name="Lan S."/>
            <person name="Zhang J.S."/>
            <person name="Tsai W.C."/>
            <person name="Van de Peer Y."/>
            <person name="Liu Z.J."/>
        </authorList>
    </citation>
    <scope>NUCLEOTIDE SEQUENCE</scope>
    <source>
        <strain evidence="4">CP</strain>
    </source>
</reference>
<dbReference type="PANTHER" id="PTHR33603:SF1">
    <property type="entry name" value="RIBOSOMAL RNA LARGE SUBUNIT METHYLTRANSFERASE H"/>
    <property type="match status" value="1"/>
</dbReference>
<reference evidence="4" key="2">
    <citation type="submission" date="2023-06" db="EMBL/GenBank/DDBJ databases">
        <authorList>
            <person name="Ma L."/>
            <person name="Liu K.-W."/>
            <person name="Li Z."/>
            <person name="Hsiao Y.-Y."/>
            <person name="Qi Y."/>
            <person name="Fu T."/>
            <person name="Tang G."/>
            <person name="Zhang D."/>
            <person name="Sun W.-H."/>
            <person name="Liu D.-K."/>
            <person name="Li Y."/>
            <person name="Chen G.-Z."/>
            <person name="Liu X.-D."/>
            <person name="Liao X.-Y."/>
            <person name="Jiang Y.-T."/>
            <person name="Yu X."/>
            <person name="Hao Y."/>
            <person name="Huang J."/>
            <person name="Zhao X.-W."/>
            <person name="Ke S."/>
            <person name="Chen Y.-Y."/>
            <person name="Wu W.-L."/>
            <person name="Hsu J.-L."/>
            <person name="Lin Y.-F."/>
            <person name="Huang M.-D."/>
            <person name="Li C.-Y."/>
            <person name="Huang L."/>
            <person name="Wang Z.-W."/>
            <person name="Zhao X."/>
            <person name="Zhong W.-Y."/>
            <person name="Peng D.-H."/>
            <person name="Ahmad S."/>
            <person name="Lan S."/>
            <person name="Zhang J.-S."/>
            <person name="Tsai W.-C."/>
            <person name="Van De Peer Y."/>
            <person name="Liu Z.-J."/>
        </authorList>
    </citation>
    <scope>NUCLEOTIDE SEQUENCE</scope>
    <source>
        <strain evidence="4">CP</strain>
        <tissue evidence="4">Leaves</tissue>
    </source>
</reference>
<dbReference type="GO" id="GO:0008168">
    <property type="term" value="F:methyltransferase activity"/>
    <property type="evidence" value="ECO:0007669"/>
    <property type="project" value="UniProtKB-KW"/>
</dbReference>
<organism evidence="4 5">
    <name type="scientific">Acorus calamus</name>
    <name type="common">Sweet flag</name>
    <dbReference type="NCBI Taxonomy" id="4465"/>
    <lineage>
        <taxon>Eukaryota</taxon>
        <taxon>Viridiplantae</taxon>
        <taxon>Streptophyta</taxon>
        <taxon>Embryophyta</taxon>
        <taxon>Tracheophyta</taxon>
        <taxon>Spermatophyta</taxon>
        <taxon>Magnoliopsida</taxon>
        <taxon>Liliopsida</taxon>
        <taxon>Acoraceae</taxon>
        <taxon>Acorus</taxon>
    </lineage>
</organism>
<dbReference type="GO" id="GO:0006364">
    <property type="term" value="P:rRNA processing"/>
    <property type="evidence" value="ECO:0007669"/>
    <property type="project" value="InterPro"/>
</dbReference>
<name>A0AAV9CQ48_ACOCL</name>
<comment type="caution">
    <text evidence="4">The sequence shown here is derived from an EMBL/GenBank/DDBJ whole genome shotgun (WGS) entry which is preliminary data.</text>
</comment>
<dbReference type="InterPro" id="IPR003742">
    <property type="entry name" value="RlmH-like"/>
</dbReference>
<keyword evidence="2" id="KW-0808">Transferase</keyword>
<proteinExistence type="predicted"/>
<keyword evidence="3" id="KW-0949">S-adenosyl-L-methionine</keyword>
<accession>A0AAV9CQ48</accession>
<evidence type="ECO:0000313" key="5">
    <source>
        <dbReference type="Proteomes" id="UP001180020"/>
    </source>
</evidence>
<protein>
    <submittedName>
        <fullName evidence="4">RNA methyltransferase</fullName>
    </submittedName>
</protein>
<gene>
    <name evidence="4" type="ORF">QJS10_CPB18g00081</name>
</gene>
<sequence length="82" mass="9380">MDVSCSLLSSNTSLGNSKNWKYVGQSVMFVEMPQRAVPMRVLTIGKRRSKGVQILVDEYKEKIGHYCRFEDVLIKSNLKNAR</sequence>
<dbReference type="PANTHER" id="PTHR33603">
    <property type="entry name" value="METHYLTRANSFERASE"/>
    <property type="match status" value="1"/>
</dbReference>
<evidence type="ECO:0000256" key="1">
    <source>
        <dbReference type="ARBA" id="ARBA00022603"/>
    </source>
</evidence>
<evidence type="ECO:0000256" key="3">
    <source>
        <dbReference type="ARBA" id="ARBA00022691"/>
    </source>
</evidence>